<reference evidence="1 2" key="1">
    <citation type="journal article" date="2011" name="BMC Genomics">
        <title>Genome sequencing reveals diversification of virulence factor content and possible host adaptation in distinct subpopulations of Salmonella enterica.</title>
        <authorList>
            <person name="den Bakker H.C."/>
            <person name="Moreno Switt A.I."/>
            <person name="Govoni G."/>
            <person name="Cummings C.A."/>
            <person name="Ranieri M.L."/>
            <person name="Degoricija L."/>
            <person name="Hoelzer K."/>
            <person name="Rodriguez-Rivera L.D."/>
            <person name="Brown S."/>
            <person name="Bolchacova E."/>
            <person name="Furtado M.R."/>
            <person name="Wiedmann M."/>
        </authorList>
    </citation>
    <scope>NUCLEOTIDE SEQUENCE [LARGE SCALE GENOMIC DNA]</scope>
    <source>
        <strain evidence="1 2">A4-669</strain>
    </source>
</reference>
<name>A0A6C8GGT1_SALET</name>
<dbReference type="AlphaFoldDB" id="A0A6C8GGT1"/>
<organism evidence="1 2">
    <name type="scientific">Salmonella enterica subsp. enterica serovar Adelaide str. A4-669</name>
    <dbReference type="NCBI Taxonomy" id="913063"/>
    <lineage>
        <taxon>Bacteria</taxon>
        <taxon>Pseudomonadati</taxon>
        <taxon>Pseudomonadota</taxon>
        <taxon>Gammaproteobacteria</taxon>
        <taxon>Enterobacterales</taxon>
        <taxon>Enterobacteriaceae</taxon>
        <taxon>Salmonella</taxon>
    </lineage>
</organism>
<comment type="caution">
    <text evidence="1">The sequence shown here is derived from an EMBL/GenBank/DDBJ whole genome shotgun (WGS) entry which is preliminary data.</text>
</comment>
<feature type="non-terminal residue" evidence="1">
    <location>
        <position position="1"/>
    </location>
</feature>
<dbReference type="EMBL" id="AFCI01001690">
    <property type="protein sequence ID" value="EHC30756.1"/>
    <property type="molecule type" value="Genomic_DNA"/>
</dbReference>
<dbReference type="Proteomes" id="UP000004906">
    <property type="component" value="Unassembled WGS sequence"/>
</dbReference>
<sequence>QVNPPFGGLNVLMKSFLRSSLKKSKRYRLVNMLPCAQIFAGQEADGCSK</sequence>
<proteinExistence type="predicted"/>
<protein>
    <submittedName>
        <fullName evidence="1">Uncharacterized protein</fullName>
    </submittedName>
</protein>
<evidence type="ECO:0000313" key="2">
    <source>
        <dbReference type="Proteomes" id="UP000004906"/>
    </source>
</evidence>
<gene>
    <name evidence="1" type="ORF">LTSEADE_5062</name>
</gene>
<evidence type="ECO:0000313" key="1">
    <source>
        <dbReference type="EMBL" id="EHC30756.1"/>
    </source>
</evidence>
<accession>A0A6C8GGT1</accession>